<protein>
    <submittedName>
        <fullName evidence="1">Uncharacterized protein</fullName>
    </submittedName>
</protein>
<organism evidence="1">
    <name type="scientific">Rhizophora mucronata</name>
    <name type="common">Asiatic mangrove</name>
    <dbReference type="NCBI Taxonomy" id="61149"/>
    <lineage>
        <taxon>Eukaryota</taxon>
        <taxon>Viridiplantae</taxon>
        <taxon>Streptophyta</taxon>
        <taxon>Embryophyta</taxon>
        <taxon>Tracheophyta</taxon>
        <taxon>Spermatophyta</taxon>
        <taxon>Magnoliopsida</taxon>
        <taxon>eudicotyledons</taxon>
        <taxon>Gunneridae</taxon>
        <taxon>Pentapetalae</taxon>
        <taxon>rosids</taxon>
        <taxon>fabids</taxon>
        <taxon>Malpighiales</taxon>
        <taxon>Rhizophoraceae</taxon>
        <taxon>Rhizophora</taxon>
    </lineage>
</organism>
<reference evidence="1" key="1">
    <citation type="submission" date="2018-02" db="EMBL/GenBank/DDBJ databases">
        <title>Rhizophora mucronata_Transcriptome.</title>
        <authorList>
            <person name="Meera S.P."/>
            <person name="Sreeshan A."/>
            <person name="Augustine A."/>
        </authorList>
    </citation>
    <scope>NUCLEOTIDE SEQUENCE</scope>
    <source>
        <tissue evidence="1">Leaf</tissue>
    </source>
</reference>
<dbReference type="EMBL" id="GGEC01084423">
    <property type="protein sequence ID" value="MBX64907.1"/>
    <property type="molecule type" value="Transcribed_RNA"/>
</dbReference>
<evidence type="ECO:0000313" key="1">
    <source>
        <dbReference type="EMBL" id="MBX64907.1"/>
    </source>
</evidence>
<dbReference type="AlphaFoldDB" id="A0A2P2QDE0"/>
<proteinExistence type="predicted"/>
<sequence length="89" mass="10242">MFIVNNGMAILYEMKYKGNTKKNKMPFMDRGGEGVFEHPSMGLMGIQEKYITIHDSIQTSIAQNITFVLDLMDFIMNLGPKREKPHCQQ</sequence>
<accession>A0A2P2QDE0</accession>
<name>A0A2P2QDE0_RHIMU</name>